<comment type="subcellular location">
    <subcellularLocation>
        <location evidence="9">Cell membrane</location>
        <topology evidence="9">Multi-pass membrane protein</topology>
    </subcellularLocation>
    <subcellularLocation>
        <location evidence="1">Membrane</location>
        <topology evidence="1">Multi-pass membrane protein</topology>
    </subcellularLocation>
</comment>
<evidence type="ECO:0000256" key="7">
    <source>
        <dbReference type="ARBA" id="ARBA00023010"/>
    </source>
</evidence>
<dbReference type="GO" id="GO:0009306">
    <property type="term" value="P:protein secretion"/>
    <property type="evidence" value="ECO:0007669"/>
    <property type="project" value="UniProtKB-UniRule"/>
</dbReference>
<evidence type="ECO:0000256" key="1">
    <source>
        <dbReference type="ARBA" id="ARBA00004141"/>
    </source>
</evidence>
<keyword evidence="5 9" id="KW-0653">Protein transport</keyword>
<evidence type="ECO:0000256" key="5">
    <source>
        <dbReference type="ARBA" id="ARBA00022927"/>
    </source>
</evidence>
<protein>
    <recommendedName>
        <fullName evidence="9">Protein-export membrane protein SecG</fullName>
    </recommendedName>
</protein>
<dbReference type="Pfam" id="PF03840">
    <property type="entry name" value="SecG"/>
    <property type="match status" value="1"/>
</dbReference>
<comment type="function">
    <text evidence="9">Involved in protein export. Participates in an early event of protein translocation.</text>
</comment>
<dbReference type="NCBIfam" id="TIGR00810">
    <property type="entry name" value="secG"/>
    <property type="match status" value="1"/>
</dbReference>
<dbReference type="AlphaFoldDB" id="A0A0G1RKY1"/>
<keyword evidence="6 9" id="KW-1133">Transmembrane helix</keyword>
<gene>
    <name evidence="10" type="ORF">UX80_C0009G0011</name>
</gene>
<comment type="similarity">
    <text evidence="2 9">Belongs to the SecG family.</text>
</comment>
<dbReference type="GO" id="GO:0015450">
    <property type="term" value="F:protein-transporting ATPase activity"/>
    <property type="evidence" value="ECO:0007669"/>
    <property type="project" value="UniProtKB-UniRule"/>
</dbReference>
<evidence type="ECO:0000256" key="6">
    <source>
        <dbReference type="ARBA" id="ARBA00022989"/>
    </source>
</evidence>
<dbReference type="EMBL" id="LCNO01000009">
    <property type="protein sequence ID" value="KKU57796.1"/>
    <property type="molecule type" value="Genomic_DNA"/>
</dbReference>
<proteinExistence type="inferred from homology"/>
<keyword evidence="9" id="KW-1003">Cell membrane</keyword>
<evidence type="ECO:0000256" key="9">
    <source>
        <dbReference type="RuleBase" id="RU365087"/>
    </source>
</evidence>
<reference evidence="10 11" key="1">
    <citation type="journal article" date="2015" name="Nature">
        <title>rRNA introns, odd ribosomes, and small enigmatic genomes across a large radiation of phyla.</title>
        <authorList>
            <person name="Brown C.T."/>
            <person name="Hug L.A."/>
            <person name="Thomas B.C."/>
            <person name="Sharon I."/>
            <person name="Castelle C.J."/>
            <person name="Singh A."/>
            <person name="Wilkins M.J."/>
            <person name="Williams K.H."/>
            <person name="Banfield J.F."/>
        </authorList>
    </citation>
    <scope>NUCLEOTIDE SEQUENCE [LARGE SCALE GENOMIC DNA]</scope>
</reference>
<keyword evidence="8 9" id="KW-0472">Membrane</keyword>
<keyword evidence="7 9" id="KW-0811">Translocation</keyword>
<comment type="caution">
    <text evidence="9">Lacks conserved residue(s) required for the propagation of feature annotation.</text>
</comment>
<dbReference type="GO" id="GO:0005886">
    <property type="term" value="C:plasma membrane"/>
    <property type="evidence" value="ECO:0007669"/>
    <property type="project" value="UniProtKB-SubCell"/>
</dbReference>
<evidence type="ECO:0000313" key="11">
    <source>
        <dbReference type="Proteomes" id="UP000034307"/>
    </source>
</evidence>
<name>A0A0G1RKY1_9BACT</name>
<evidence type="ECO:0000313" key="10">
    <source>
        <dbReference type="EMBL" id="KKU57796.1"/>
    </source>
</evidence>
<sequence>MIGQIVTGIVLSGLILLQAKGTGLGRAFGSVAYHSKRGVEKMVFRSTIIIAIIFVVLSLLNVLTF</sequence>
<keyword evidence="3 9" id="KW-0813">Transport</keyword>
<evidence type="ECO:0000256" key="8">
    <source>
        <dbReference type="ARBA" id="ARBA00023136"/>
    </source>
</evidence>
<dbReference type="STRING" id="1618358.UX80_C0009G0011"/>
<comment type="caution">
    <text evidence="10">The sequence shown here is derived from an EMBL/GenBank/DDBJ whole genome shotgun (WGS) entry which is preliminary data.</text>
</comment>
<evidence type="ECO:0000256" key="4">
    <source>
        <dbReference type="ARBA" id="ARBA00022692"/>
    </source>
</evidence>
<organism evidence="10 11">
    <name type="scientific">Candidatus Amesbacteria bacterium GW2011_GWA2_47_11b</name>
    <dbReference type="NCBI Taxonomy" id="1618358"/>
    <lineage>
        <taxon>Bacteria</taxon>
        <taxon>Candidatus Amesiibacteriota</taxon>
    </lineage>
</organism>
<feature type="transmembrane region" description="Helical" evidence="9">
    <location>
        <begin position="43"/>
        <end position="63"/>
    </location>
</feature>
<accession>A0A0G1RKY1</accession>
<dbReference type="Proteomes" id="UP000034307">
    <property type="component" value="Unassembled WGS sequence"/>
</dbReference>
<dbReference type="InterPro" id="IPR004692">
    <property type="entry name" value="SecG"/>
</dbReference>
<evidence type="ECO:0000256" key="3">
    <source>
        <dbReference type="ARBA" id="ARBA00022448"/>
    </source>
</evidence>
<evidence type="ECO:0000256" key="2">
    <source>
        <dbReference type="ARBA" id="ARBA00008445"/>
    </source>
</evidence>
<keyword evidence="4 9" id="KW-0812">Transmembrane</keyword>